<protein>
    <recommendedName>
        <fullName evidence="3">BPTI/Kunitz inhibitor domain-containing protein</fullName>
    </recommendedName>
</protein>
<keyword evidence="2" id="KW-0732">Signal</keyword>
<evidence type="ECO:0000313" key="4">
    <source>
        <dbReference type="EMBL" id="TKC43588.1"/>
    </source>
</evidence>
<dbReference type="SMART" id="SM00131">
    <property type="entry name" value="KU"/>
    <property type="match status" value="1"/>
</dbReference>
<sequence length="135" mass="14619">MWCEKLPSFPQKPSCKATSMSRLCLSAVLLVLLGTLVAGTLEGETSNQVLASQLTQSPSIPEALRPDSCLEPPYPGPCRAMIISLFSALRALYTWRLQKKNNFEKEEDCMRTCMAIIPFSGSTGGRTGTSGCSVL</sequence>
<dbReference type="GO" id="GO:0004867">
    <property type="term" value="F:serine-type endopeptidase inhibitor activity"/>
    <property type="evidence" value="ECO:0007669"/>
    <property type="project" value="InterPro"/>
</dbReference>
<dbReference type="SUPFAM" id="SSF57362">
    <property type="entry name" value="BPTI-like"/>
    <property type="match status" value="1"/>
</dbReference>
<feature type="signal peptide" evidence="2">
    <location>
        <begin position="1"/>
        <end position="39"/>
    </location>
</feature>
<evidence type="ECO:0000259" key="3">
    <source>
        <dbReference type="SMART" id="SM00131"/>
    </source>
</evidence>
<dbReference type="AlphaFoldDB" id="A0A4U1F2X3"/>
<dbReference type="Proteomes" id="UP000308365">
    <property type="component" value="Unassembled WGS sequence"/>
</dbReference>
<evidence type="ECO:0000256" key="2">
    <source>
        <dbReference type="SAM" id="SignalP"/>
    </source>
</evidence>
<gene>
    <name evidence="4" type="ORF">EI555_011943</name>
</gene>
<keyword evidence="1" id="KW-1015">Disulfide bond</keyword>
<proteinExistence type="predicted"/>
<dbReference type="InterPro" id="IPR002223">
    <property type="entry name" value="Kunitz_BPTI"/>
</dbReference>
<evidence type="ECO:0000313" key="5">
    <source>
        <dbReference type="Proteomes" id="UP000308365"/>
    </source>
</evidence>
<dbReference type="EMBL" id="RWIC01000455">
    <property type="protein sequence ID" value="TKC43588.1"/>
    <property type="molecule type" value="Genomic_DNA"/>
</dbReference>
<comment type="caution">
    <text evidence="4">The sequence shown here is derived from an EMBL/GenBank/DDBJ whole genome shotgun (WGS) entry which is preliminary data.</text>
</comment>
<reference evidence="5" key="1">
    <citation type="journal article" date="2019" name="IScience">
        <title>Narwhal Genome Reveals Long-Term Low Genetic Diversity despite Current Large Abundance Size.</title>
        <authorList>
            <person name="Westbury M.V."/>
            <person name="Petersen B."/>
            <person name="Garde E."/>
            <person name="Heide-Jorgensen M.P."/>
            <person name="Lorenzen E.D."/>
        </authorList>
    </citation>
    <scope>NUCLEOTIDE SEQUENCE [LARGE SCALE GENOMIC DNA]</scope>
</reference>
<accession>A0A4U1F2X3</accession>
<evidence type="ECO:0000256" key="1">
    <source>
        <dbReference type="ARBA" id="ARBA00023157"/>
    </source>
</evidence>
<feature type="domain" description="BPTI/Kunitz inhibitor" evidence="3">
    <location>
        <begin position="67"/>
        <end position="114"/>
    </location>
</feature>
<name>A0A4U1F2X3_MONMO</name>
<organism evidence="4 5">
    <name type="scientific">Monodon monoceros</name>
    <name type="common">Narwhal</name>
    <name type="synonym">Ceratodon monodon</name>
    <dbReference type="NCBI Taxonomy" id="40151"/>
    <lineage>
        <taxon>Eukaryota</taxon>
        <taxon>Metazoa</taxon>
        <taxon>Chordata</taxon>
        <taxon>Craniata</taxon>
        <taxon>Vertebrata</taxon>
        <taxon>Euteleostomi</taxon>
        <taxon>Mammalia</taxon>
        <taxon>Eutheria</taxon>
        <taxon>Laurasiatheria</taxon>
        <taxon>Artiodactyla</taxon>
        <taxon>Whippomorpha</taxon>
        <taxon>Cetacea</taxon>
        <taxon>Odontoceti</taxon>
        <taxon>Monodontidae</taxon>
        <taxon>Monodon</taxon>
    </lineage>
</organism>
<dbReference type="InterPro" id="IPR036880">
    <property type="entry name" value="Kunitz_BPTI_sf"/>
</dbReference>
<feature type="chain" id="PRO_5020729165" description="BPTI/Kunitz inhibitor domain-containing protein" evidence="2">
    <location>
        <begin position="40"/>
        <end position="135"/>
    </location>
</feature>